<proteinExistence type="predicted"/>
<sequence length="104" mass="11378">MAGQYIGDTSPLQQMVATGARAVVTSVSMTTLDVVKVCLQSQCPSVTNELMPPSTAASYAKLPSSLHPTGKCLLYRSSVLEPLYLYLNDARCATWFQDPTRFTW</sequence>
<evidence type="ECO:0000313" key="2">
    <source>
        <dbReference type="Proteomes" id="UP001314169"/>
    </source>
</evidence>
<protein>
    <submittedName>
        <fullName evidence="1">Uncharacterized protein</fullName>
    </submittedName>
</protein>
<accession>A0ABP0A5F4</accession>
<dbReference type="Proteomes" id="UP001314169">
    <property type="component" value="Chromosome 5"/>
</dbReference>
<reference evidence="1" key="1">
    <citation type="submission" date="2023-12" db="EMBL/GenBank/DDBJ databases">
        <authorList>
            <person name="Brown T."/>
        </authorList>
    </citation>
    <scope>NUCLEOTIDE SEQUENCE</scope>
</reference>
<name>A0ABP0A5F4_PIPNA</name>
<gene>
    <name evidence="1" type="ORF">MPIPNATIZW_LOCUS13820</name>
</gene>
<keyword evidence="2" id="KW-1185">Reference proteome</keyword>
<evidence type="ECO:0000313" key="1">
    <source>
        <dbReference type="EMBL" id="CAK6445514.1"/>
    </source>
</evidence>
<dbReference type="EMBL" id="OY882862">
    <property type="protein sequence ID" value="CAK6445514.1"/>
    <property type="molecule type" value="Genomic_DNA"/>
</dbReference>
<organism evidence="1 2">
    <name type="scientific">Pipistrellus nathusii</name>
    <name type="common">Nathusius' pipistrelle</name>
    <dbReference type="NCBI Taxonomy" id="59473"/>
    <lineage>
        <taxon>Eukaryota</taxon>
        <taxon>Metazoa</taxon>
        <taxon>Chordata</taxon>
        <taxon>Craniata</taxon>
        <taxon>Vertebrata</taxon>
        <taxon>Euteleostomi</taxon>
        <taxon>Mammalia</taxon>
        <taxon>Eutheria</taxon>
        <taxon>Laurasiatheria</taxon>
        <taxon>Chiroptera</taxon>
        <taxon>Yangochiroptera</taxon>
        <taxon>Vespertilionidae</taxon>
        <taxon>Pipistrellus</taxon>
    </lineage>
</organism>